<sequence length="103" mass="11427">MGIGLARPLPKATKGLKPSKLLLQKSRRACAENCQKRSPVTTEAHTAQSSELRAQNWFPIAMIAVWLAGWMDGCMDLLLAVFESRLRDAMQPCYLDADGPRVQ</sequence>
<protein>
    <submittedName>
        <fullName evidence="1">GL24981</fullName>
    </submittedName>
</protein>
<evidence type="ECO:0000313" key="2">
    <source>
        <dbReference type="Proteomes" id="UP000008744"/>
    </source>
</evidence>
<evidence type="ECO:0000313" key="1">
    <source>
        <dbReference type="EMBL" id="EDW40294.1"/>
    </source>
</evidence>
<gene>
    <name evidence="1" type="primary">Dper\GL24981</name>
    <name evidence="1" type="ORF">Dper_GL24981</name>
</gene>
<proteinExistence type="predicted"/>
<accession>B4GRA9</accession>
<organism evidence="2">
    <name type="scientific">Drosophila persimilis</name>
    <name type="common">Fruit fly</name>
    <dbReference type="NCBI Taxonomy" id="7234"/>
    <lineage>
        <taxon>Eukaryota</taxon>
        <taxon>Metazoa</taxon>
        <taxon>Ecdysozoa</taxon>
        <taxon>Arthropoda</taxon>
        <taxon>Hexapoda</taxon>
        <taxon>Insecta</taxon>
        <taxon>Pterygota</taxon>
        <taxon>Neoptera</taxon>
        <taxon>Endopterygota</taxon>
        <taxon>Diptera</taxon>
        <taxon>Brachycera</taxon>
        <taxon>Muscomorpha</taxon>
        <taxon>Ephydroidea</taxon>
        <taxon>Drosophilidae</taxon>
        <taxon>Drosophila</taxon>
        <taxon>Sophophora</taxon>
    </lineage>
</organism>
<keyword evidence="2" id="KW-1185">Reference proteome</keyword>
<reference evidence="1 2" key="1">
    <citation type="journal article" date="2007" name="Nature">
        <title>Evolution of genes and genomes on the Drosophila phylogeny.</title>
        <authorList>
            <consortium name="Drosophila 12 Genomes Consortium"/>
            <person name="Clark A.G."/>
            <person name="Eisen M.B."/>
            <person name="Smith D.R."/>
            <person name="Bergman C.M."/>
            <person name="Oliver B."/>
            <person name="Markow T.A."/>
            <person name="Kaufman T.C."/>
            <person name="Kellis M."/>
            <person name="Gelbart W."/>
            <person name="Iyer V.N."/>
            <person name="Pollard D.A."/>
            <person name="Sackton T.B."/>
            <person name="Larracuente A.M."/>
            <person name="Singh N.D."/>
            <person name="Abad J.P."/>
            <person name="Abt D.N."/>
            <person name="Adryan B."/>
            <person name="Aguade M."/>
            <person name="Akashi H."/>
            <person name="Anderson W.W."/>
            <person name="Aquadro C.F."/>
            <person name="Ardell D.H."/>
            <person name="Arguello R."/>
            <person name="Artieri C.G."/>
            <person name="Barbash D.A."/>
            <person name="Barker D."/>
            <person name="Barsanti P."/>
            <person name="Batterham P."/>
            <person name="Batzoglou S."/>
            <person name="Begun D."/>
            <person name="Bhutkar A."/>
            <person name="Blanco E."/>
            <person name="Bosak S.A."/>
            <person name="Bradley R.K."/>
            <person name="Brand A.D."/>
            <person name="Brent M.R."/>
            <person name="Brooks A.N."/>
            <person name="Brown R.H."/>
            <person name="Butlin R.K."/>
            <person name="Caggese C."/>
            <person name="Calvi B.R."/>
            <person name="Bernardo de Carvalho A."/>
            <person name="Caspi A."/>
            <person name="Castrezana S."/>
            <person name="Celniker S.E."/>
            <person name="Chang J.L."/>
            <person name="Chapple C."/>
            <person name="Chatterji S."/>
            <person name="Chinwalla A."/>
            <person name="Civetta A."/>
            <person name="Clifton S.W."/>
            <person name="Comeron J.M."/>
            <person name="Costello J.C."/>
            <person name="Coyne J.A."/>
            <person name="Daub J."/>
            <person name="David R.G."/>
            <person name="Delcher A.L."/>
            <person name="Delehaunty K."/>
            <person name="Do C.B."/>
            <person name="Ebling H."/>
            <person name="Edwards K."/>
            <person name="Eickbush T."/>
            <person name="Evans J.D."/>
            <person name="Filipski A."/>
            <person name="Findeiss S."/>
            <person name="Freyhult E."/>
            <person name="Fulton L."/>
            <person name="Fulton R."/>
            <person name="Garcia A.C."/>
            <person name="Gardiner A."/>
            <person name="Garfield D.A."/>
            <person name="Garvin B.E."/>
            <person name="Gibson G."/>
            <person name="Gilbert D."/>
            <person name="Gnerre S."/>
            <person name="Godfrey J."/>
            <person name="Good R."/>
            <person name="Gotea V."/>
            <person name="Gravely B."/>
            <person name="Greenberg A.J."/>
            <person name="Griffiths-Jones S."/>
            <person name="Gross S."/>
            <person name="Guigo R."/>
            <person name="Gustafson E.A."/>
            <person name="Haerty W."/>
            <person name="Hahn M.W."/>
            <person name="Halligan D.L."/>
            <person name="Halpern A.L."/>
            <person name="Halter G.M."/>
            <person name="Han M.V."/>
            <person name="Heger A."/>
            <person name="Hillier L."/>
            <person name="Hinrichs A.S."/>
            <person name="Holmes I."/>
            <person name="Hoskins R.A."/>
            <person name="Hubisz M.J."/>
            <person name="Hultmark D."/>
            <person name="Huntley M.A."/>
            <person name="Jaffe D.B."/>
            <person name="Jagadeeshan S."/>
            <person name="Jeck W.R."/>
            <person name="Johnson J."/>
            <person name="Jones C.D."/>
            <person name="Jordan W.C."/>
            <person name="Karpen G.H."/>
            <person name="Kataoka E."/>
            <person name="Keightley P.D."/>
            <person name="Kheradpour P."/>
            <person name="Kirkness E.F."/>
            <person name="Koerich L.B."/>
            <person name="Kristiansen K."/>
            <person name="Kudrna D."/>
            <person name="Kulathinal R.J."/>
            <person name="Kumar S."/>
            <person name="Kwok R."/>
            <person name="Lander E."/>
            <person name="Langley C.H."/>
            <person name="Lapoint R."/>
            <person name="Lazzaro B.P."/>
            <person name="Lee S.J."/>
            <person name="Levesque L."/>
            <person name="Li R."/>
            <person name="Lin C.F."/>
            <person name="Lin M.F."/>
            <person name="Lindblad-Toh K."/>
            <person name="Llopart A."/>
            <person name="Long M."/>
            <person name="Low L."/>
            <person name="Lozovsky E."/>
            <person name="Lu J."/>
            <person name="Luo M."/>
            <person name="Machado C.A."/>
            <person name="Makalowski W."/>
            <person name="Marzo M."/>
            <person name="Matsuda M."/>
            <person name="Matzkin L."/>
            <person name="McAllister B."/>
            <person name="McBride C.S."/>
            <person name="McKernan B."/>
            <person name="McKernan K."/>
            <person name="Mendez-Lago M."/>
            <person name="Minx P."/>
            <person name="Mollenhauer M.U."/>
            <person name="Montooth K."/>
            <person name="Mount S.M."/>
            <person name="Mu X."/>
            <person name="Myers E."/>
            <person name="Negre B."/>
            <person name="Newfeld S."/>
            <person name="Nielsen R."/>
            <person name="Noor M.A."/>
            <person name="O'Grady P."/>
            <person name="Pachter L."/>
            <person name="Papaceit M."/>
            <person name="Parisi M.J."/>
            <person name="Parisi M."/>
            <person name="Parts L."/>
            <person name="Pedersen J.S."/>
            <person name="Pesole G."/>
            <person name="Phillippy A.M."/>
            <person name="Ponting C.P."/>
            <person name="Pop M."/>
            <person name="Porcelli D."/>
            <person name="Powell J.R."/>
            <person name="Prohaska S."/>
            <person name="Pruitt K."/>
            <person name="Puig M."/>
            <person name="Quesneville H."/>
            <person name="Ram K.R."/>
            <person name="Rand D."/>
            <person name="Rasmussen M.D."/>
            <person name="Reed L.K."/>
            <person name="Reenan R."/>
            <person name="Reily A."/>
            <person name="Remington K.A."/>
            <person name="Rieger T.T."/>
            <person name="Ritchie M.G."/>
            <person name="Robin C."/>
            <person name="Rogers Y.H."/>
            <person name="Rohde C."/>
            <person name="Rozas J."/>
            <person name="Rubenfield M.J."/>
            <person name="Ruiz A."/>
            <person name="Russo S."/>
            <person name="Salzberg S.L."/>
            <person name="Sanchez-Gracia A."/>
            <person name="Saranga D.J."/>
            <person name="Sato H."/>
            <person name="Schaeffer S.W."/>
            <person name="Schatz M.C."/>
            <person name="Schlenke T."/>
            <person name="Schwartz R."/>
            <person name="Segarra C."/>
            <person name="Singh R.S."/>
            <person name="Sirot L."/>
            <person name="Sirota M."/>
            <person name="Sisneros N.B."/>
            <person name="Smith C.D."/>
            <person name="Smith T.F."/>
            <person name="Spieth J."/>
            <person name="Stage D.E."/>
            <person name="Stark A."/>
            <person name="Stephan W."/>
            <person name="Strausberg R.L."/>
            <person name="Strempel S."/>
            <person name="Sturgill D."/>
            <person name="Sutton G."/>
            <person name="Sutton G.G."/>
            <person name="Tao W."/>
            <person name="Teichmann S."/>
            <person name="Tobari Y.N."/>
            <person name="Tomimura Y."/>
            <person name="Tsolas J.M."/>
            <person name="Valente V.L."/>
            <person name="Venter E."/>
            <person name="Venter J.C."/>
            <person name="Vicario S."/>
            <person name="Vieira F.G."/>
            <person name="Vilella A.J."/>
            <person name="Villasante A."/>
            <person name="Walenz B."/>
            <person name="Wang J."/>
            <person name="Wasserman M."/>
            <person name="Watts T."/>
            <person name="Wilson D."/>
            <person name="Wilson R.K."/>
            <person name="Wing R.A."/>
            <person name="Wolfner M.F."/>
            <person name="Wong A."/>
            <person name="Wong G.K."/>
            <person name="Wu C.I."/>
            <person name="Wu G."/>
            <person name="Yamamoto D."/>
            <person name="Yang H.P."/>
            <person name="Yang S.P."/>
            <person name="Yorke J.A."/>
            <person name="Yoshida K."/>
            <person name="Zdobnov E."/>
            <person name="Zhang P."/>
            <person name="Zhang Y."/>
            <person name="Zimin A.V."/>
            <person name="Baldwin J."/>
            <person name="Abdouelleil A."/>
            <person name="Abdulkadir J."/>
            <person name="Abebe A."/>
            <person name="Abera B."/>
            <person name="Abreu J."/>
            <person name="Acer S.C."/>
            <person name="Aftuck L."/>
            <person name="Alexander A."/>
            <person name="An P."/>
            <person name="Anderson E."/>
            <person name="Anderson S."/>
            <person name="Arachi H."/>
            <person name="Azer M."/>
            <person name="Bachantsang P."/>
            <person name="Barry A."/>
            <person name="Bayul T."/>
            <person name="Berlin A."/>
            <person name="Bessette D."/>
            <person name="Bloom T."/>
            <person name="Blye J."/>
            <person name="Boguslavskiy L."/>
            <person name="Bonnet C."/>
            <person name="Boukhgalter B."/>
            <person name="Bourzgui I."/>
            <person name="Brown A."/>
            <person name="Cahill P."/>
            <person name="Channer S."/>
            <person name="Cheshatsang Y."/>
            <person name="Chuda L."/>
            <person name="Citroen M."/>
            <person name="Collymore A."/>
            <person name="Cooke P."/>
            <person name="Costello M."/>
            <person name="D'Aco K."/>
            <person name="Daza R."/>
            <person name="De Haan G."/>
            <person name="DeGray S."/>
            <person name="DeMaso C."/>
            <person name="Dhargay N."/>
            <person name="Dooley K."/>
            <person name="Dooley E."/>
            <person name="Doricent M."/>
            <person name="Dorje P."/>
            <person name="Dorjee K."/>
            <person name="Dupes A."/>
            <person name="Elong R."/>
            <person name="Falk J."/>
            <person name="Farina A."/>
            <person name="Faro S."/>
            <person name="Ferguson D."/>
            <person name="Fisher S."/>
            <person name="Foley C.D."/>
            <person name="Franke A."/>
            <person name="Friedrich D."/>
            <person name="Gadbois L."/>
            <person name="Gearin G."/>
            <person name="Gearin C.R."/>
            <person name="Giannoukos G."/>
            <person name="Goode T."/>
            <person name="Graham J."/>
            <person name="Grandbois E."/>
            <person name="Grewal S."/>
            <person name="Gyaltsen K."/>
            <person name="Hafez N."/>
            <person name="Hagos B."/>
            <person name="Hall J."/>
            <person name="Henson C."/>
            <person name="Hollinger A."/>
            <person name="Honan T."/>
            <person name="Huard M.D."/>
            <person name="Hughes L."/>
            <person name="Hurhula B."/>
            <person name="Husby M.E."/>
            <person name="Kamat A."/>
            <person name="Kanga B."/>
            <person name="Kashin S."/>
            <person name="Khazanovich D."/>
            <person name="Kisner P."/>
            <person name="Lance K."/>
            <person name="Lara M."/>
            <person name="Lee W."/>
            <person name="Lennon N."/>
            <person name="Letendre F."/>
            <person name="LeVine R."/>
            <person name="Lipovsky A."/>
            <person name="Liu X."/>
            <person name="Liu J."/>
            <person name="Liu S."/>
            <person name="Lokyitsang T."/>
            <person name="Lokyitsang Y."/>
            <person name="Lubonja R."/>
            <person name="Lui A."/>
            <person name="MacDonald P."/>
            <person name="Magnisalis V."/>
            <person name="Maru K."/>
            <person name="Matthews C."/>
            <person name="McCusker W."/>
            <person name="McDonough S."/>
            <person name="Mehta T."/>
            <person name="Meldrim J."/>
            <person name="Meneus L."/>
            <person name="Mihai O."/>
            <person name="Mihalev A."/>
            <person name="Mihova T."/>
            <person name="Mittelman R."/>
            <person name="Mlenga V."/>
            <person name="Montmayeur A."/>
            <person name="Mulrain L."/>
            <person name="Navidi A."/>
            <person name="Naylor J."/>
            <person name="Negash T."/>
            <person name="Nguyen T."/>
            <person name="Nguyen N."/>
            <person name="Nicol R."/>
            <person name="Norbu C."/>
            <person name="Norbu N."/>
            <person name="Novod N."/>
            <person name="O'Neill B."/>
            <person name="Osman S."/>
            <person name="Markiewicz E."/>
            <person name="Oyono O.L."/>
            <person name="Patti C."/>
            <person name="Phunkhang P."/>
            <person name="Pierre F."/>
            <person name="Priest M."/>
            <person name="Raghuraman S."/>
            <person name="Rege F."/>
            <person name="Reyes R."/>
            <person name="Rise C."/>
            <person name="Rogov P."/>
            <person name="Ross K."/>
            <person name="Ryan E."/>
            <person name="Settipalli S."/>
            <person name="Shea T."/>
            <person name="Sherpa N."/>
            <person name="Shi L."/>
            <person name="Shih D."/>
            <person name="Sparrow T."/>
            <person name="Spaulding J."/>
            <person name="Stalker J."/>
            <person name="Stange-Thomann N."/>
            <person name="Stavropoulos S."/>
            <person name="Stone C."/>
            <person name="Strader C."/>
            <person name="Tesfaye S."/>
            <person name="Thomson T."/>
            <person name="Thoulutsang Y."/>
            <person name="Thoulutsang D."/>
            <person name="Topham K."/>
            <person name="Topping I."/>
            <person name="Tsamla T."/>
            <person name="Vassiliev H."/>
            <person name="Vo A."/>
            <person name="Wangchuk T."/>
            <person name="Wangdi T."/>
            <person name="Weiand M."/>
            <person name="Wilkinson J."/>
            <person name="Wilson A."/>
            <person name="Yadav S."/>
            <person name="Young G."/>
            <person name="Yu Q."/>
            <person name="Zembek L."/>
            <person name="Zhong D."/>
            <person name="Zimmer A."/>
            <person name="Zwirko Z."/>
            <person name="Jaffe D.B."/>
            <person name="Alvarez P."/>
            <person name="Brockman W."/>
            <person name="Butler J."/>
            <person name="Chin C."/>
            <person name="Gnerre S."/>
            <person name="Grabherr M."/>
            <person name="Kleber M."/>
            <person name="Mauceli E."/>
            <person name="MacCallum I."/>
        </authorList>
    </citation>
    <scope>NUCLEOTIDE SEQUENCE [LARGE SCALE GENOMIC DNA]</scope>
    <source>
        <strain evidence="2">MSH-3 / Tucson 14011-0111.49</strain>
    </source>
</reference>
<dbReference type="Proteomes" id="UP000008744">
    <property type="component" value="Unassembled WGS sequence"/>
</dbReference>
<dbReference type="HOGENOM" id="CLU_2266506_0_0_1"/>
<name>B4GRA9_DROPE</name>
<dbReference type="EMBL" id="CH479188">
    <property type="protein sequence ID" value="EDW40294.1"/>
    <property type="molecule type" value="Genomic_DNA"/>
</dbReference>
<dbReference type="AlphaFoldDB" id="B4GRA9"/>